<dbReference type="EMBL" id="JABZEO010000036">
    <property type="protein sequence ID" value="NVZ11722.1"/>
    <property type="molecule type" value="Genomic_DNA"/>
</dbReference>
<proteinExistence type="predicted"/>
<keyword evidence="3" id="KW-1185">Reference proteome</keyword>
<organism evidence="2 3">
    <name type="scientific">Allochromatium humboldtianum</name>
    <dbReference type="NCBI Taxonomy" id="504901"/>
    <lineage>
        <taxon>Bacteria</taxon>
        <taxon>Pseudomonadati</taxon>
        <taxon>Pseudomonadota</taxon>
        <taxon>Gammaproteobacteria</taxon>
        <taxon>Chromatiales</taxon>
        <taxon>Chromatiaceae</taxon>
        <taxon>Allochromatium</taxon>
    </lineage>
</organism>
<comment type="caution">
    <text evidence="2">The sequence shown here is derived from an EMBL/GenBank/DDBJ whole genome shotgun (WGS) entry which is preliminary data.</text>
</comment>
<feature type="domain" description="Helix-turn-helix" evidence="1">
    <location>
        <begin position="8"/>
        <end position="57"/>
    </location>
</feature>
<evidence type="ECO:0000259" key="1">
    <source>
        <dbReference type="Pfam" id="PF12728"/>
    </source>
</evidence>
<evidence type="ECO:0000313" key="3">
    <source>
        <dbReference type="Proteomes" id="UP000592294"/>
    </source>
</evidence>
<dbReference type="SUPFAM" id="SSF46955">
    <property type="entry name" value="Putative DNA-binding domain"/>
    <property type="match status" value="1"/>
</dbReference>
<sequence length="66" mass="7408">MENPLTDFLSTEQAAEAANISKPTLRAWRRAGKIPAPIRYAGRYLYPRTAFIEALARMLEEQEAAA</sequence>
<dbReference type="AlphaFoldDB" id="A0A850RKU0"/>
<dbReference type="Pfam" id="PF12728">
    <property type="entry name" value="HTH_17"/>
    <property type="match status" value="1"/>
</dbReference>
<gene>
    <name evidence="2" type="ORF">HW932_20965</name>
</gene>
<reference evidence="2 3" key="1">
    <citation type="submission" date="2020-06" db="EMBL/GenBank/DDBJ databases">
        <title>Whole-genome sequence of Allochromatium humboldtianum DSM 21881, type strain.</title>
        <authorList>
            <person name="Kyndt J.A."/>
            <person name="Meyer T.E."/>
        </authorList>
    </citation>
    <scope>NUCLEOTIDE SEQUENCE [LARGE SCALE GENOMIC DNA]</scope>
    <source>
        <strain evidence="2 3">DSM 21881</strain>
    </source>
</reference>
<dbReference type="Proteomes" id="UP000592294">
    <property type="component" value="Unassembled WGS sequence"/>
</dbReference>
<dbReference type="Gene3D" id="1.10.1660.10">
    <property type="match status" value="1"/>
</dbReference>
<name>A0A850RKU0_9GAMM</name>
<dbReference type="InterPro" id="IPR009061">
    <property type="entry name" value="DNA-bd_dom_put_sf"/>
</dbReference>
<accession>A0A850RKU0</accession>
<dbReference type="InterPro" id="IPR041657">
    <property type="entry name" value="HTH_17"/>
</dbReference>
<dbReference type="RefSeq" id="WP_176978401.1">
    <property type="nucleotide sequence ID" value="NZ_JABZEO010000036.1"/>
</dbReference>
<protein>
    <submittedName>
        <fullName evidence="2">Helix-turn-helix domain-containing protein</fullName>
    </submittedName>
</protein>
<evidence type="ECO:0000313" key="2">
    <source>
        <dbReference type="EMBL" id="NVZ11722.1"/>
    </source>
</evidence>